<keyword evidence="1" id="KW-0175">Coiled coil</keyword>
<dbReference type="EMBL" id="BKCJ010007718">
    <property type="protein sequence ID" value="GEU78658.1"/>
    <property type="molecule type" value="Genomic_DNA"/>
</dbReference>
<comment type="caution">
    <text evidence="3">The sequence shown here is derived from an EMBL/GenBank/DDBJ whole genome shotgun (WGS) entry which is preliminary data.</text>
</comment>
<accession>A0A6L2MXD7</accession>
<feature type="coiled-coil region" evidence="1">
    <location>
        <begin position="61"/>
        <end position="88"/>
    </location>
</feature>
<name>A0A6L2MXD7_TANCI</name>
<feature type="compositionally biased region" description="Basic and acidic residues" evidence="2">
    <location>
        <begin position="195"/>
        <end position="226"/>
    </location>
</feature>
<gene>
    <name evidence="3" type="ORF">Tci_050636</name>
</gene>
<dbReference type="AlphaFoldDB" id="A0A6L2MXD7"/>
<proteinExistence type="predicted"/>
<feature type="region of interest" description="Disordered" evidence="2">
    <location>
        <begin position="189"/>
        <end position="226"/>
    </location>
</feature>
<evidence type="ECO:0000256" key="2">
    <source>
        <dbReference type="SAM" id="MobiDB-lite"/>
    </source>
</evidence>
<sequence length="325" mass="37088">MSKKRITEVPQLSETTHDIADEHVTTTSNDLLRGEDKMKLTKLMELYTQLQSRIFALETTKANQALEIGSLKKKVKKLEKKASKKTHKLKIFYKIGSSTRVESSKDASLGDQEDASKQERMIKDLDADEGVPLEVSTADPVPIAGEVVTTAGVEVSTTAITSQIYMDEITSAKALIDIKSSKPKAEGIVIQEPTKGSEKAQKDSFKRAGDNLEQEDAKRQRIEKENDSTELKRCMEIMPEYDDDVTIEATPLSSKFPTIVDYKIYKDGRKTFSNSSEQMNMVYYLLVEKMYLFKRNILHQMWNYVRLQLDYEVEMAYDLIRLIMR</sequence>
<evidence type="ECO:0000313" key="3">
    <source>
        <dbReference type="EMBL" id="GEU78658.1"/>
    </source>
</evidence>
<protein>
    <submittedName>
        <fullName evidence="3">Uncharacterized protein</fullName>
    </submittedName>
</protein>
<evidence type="ECO:0000256" key="1">
    <source>
        <dbReference type="SAM" id="Coils"/>
    </source>
</evidence>
<organism evidence="3">
    <name type="scientific">Tanacetum cinerariifolium</name>
    <name type="common">Dalmatian daisy</name>
    <name type="synonym">Chrysanthemum cinerariifolium</name>
    <dbReference type="NCBI Taxonomy" id="118510"/>
    <lineage>
        <taxon>Eukaryota</taxon>
        <taxon>Viridiplantae</taxon>
        <taxon>Streptophyta</taxon>
        <taxon>Embryophyta</taxon>
        <taxon>Tracheophyta</taxon>
        <taxon>Spermatophyta</taxon>
        <taxon>Magnoliopsida</taxon>
        <taxon>eudicotyledons</taxon>
        <taxon>Gunneridae</taxon>
        <taxon>Pentapetalae</taxon>
        <taxon>asterids</taxon>
        <taxon>campanulids</taxon>
        <taxon>Asterales</taxon>
        <taxon>Asteraceae</taxon>
        <taxon>Asteroideae</taxon>
        <taxon>Anthemideae</taxon>
        <taxon>Anthemidinae</taxon>
        <taxon>Tanacetum</taxon>
    </lineage>
</organism>
<reference evidence="3" key="1">
    <citation type="journal article" date="2019" name="Sci. Rep.">
        <title>Draft genome of Tanacetum cinerariifolium, the natural source of mosquito coil.</title>
        <authorList>
            <person name="Yamashiro T."/>
            <person name="Shiraishi A."/>
            <person name="Satake H."/>
            <person name="Nakayama K."/>
        </authorList>
    </citation>
    <scope>NUCLEOTIDE SEQUENCE</scope>
</reference>